<evidence type="ECO:0000256" key="1">
    <source>
        <dbReference type="ARBA" id="ARBA00004251"/>
    </source>
</evidence>
<evidence type="ECO:0000256" key="7">
    <source>
        <dbReference type="ARBA" id="ARBA00022737"/>
    </source>
</evidence>
<comment type="caution">
    <text evidence="15">The sequence shown here is derived from an EMBL/GenBank/DDBJ whole genome shotgun (WGS) entry which is preliminary data.</text>
</comment>
<evidence type="ECO:0000256" key="6">
    <source>
        <dbReference type="ARBA" id="ARBA00022729"/>
    </source>
</evidence>
<comment type="similarity">
    <text evidence="2">Belongs to the RLP family.</text>
</comment>
<dbReference type="GO" id="GO:0005886">
    <property type="term" value="C:plasma membrane"/>
    <property type="evidence" value="ECO:0007669"/>
    <property type="project" value="UniProtKB-SubCell"/>
</dbReference>
<dbReference type="InterPro" id="IPR001611">
    <property type="entry name" value="Leu-rich_rpt"/>
</dbReference>
<evidence type="ECO:0000313" key="15">
    <source>
        <dbReference type="EMBL" id="RHN58858.1"/>
    </source>
</evidence>
<dbReference type="PRINTS" id="PR00019">
    <property type="entry name" value="LEURICHRPT"/>
</dbReference>
<organism evidence="15">
    <name type="scientific">Medicago truncatula</name>
    <name type="common">Barrel medic</name>
    <name type="synonym">Medicago tribuloides</name>
    <dbReference type="NCBI Taxonomy" id="3880"/>
    <lineage>
        <taxon>Eukaryota</taxon>
        <taxon>Viridiplantae</taxon>
        <taxon>Streptophyta</taxon>
        <taxon>Embryophyta</taxon>
        <taxon>Tracheophyta</taxon>
        <taxon>Spermatophyta</taxon>
        <taxon>Magnoliopsida</taxon>
        <taxon>eudicotyledons</taxon>
        <taxon>Gunneridae</taxon>
        <taxon>Pentapetalae</taxon>
        <taxon>rosids</taxon>
        <taxon>fabids</taxon>
        <taxon>Fabales</taxon>
        <taxon>Fabaceae</taxon>
        <taxon>Papilionoideae</taxon>
        <taxon>50 kb inversion clade</taxon>
        <taxon>NPAAA clade</taxon>
        <taxon>Hologalegina</taxon>
        <taxon>IRL clade</taxon>
        <taxon>Trifolieae</taxon>
        <taxon>Medicago</taxon>
    </lineage>
</organism>
<dbReference type="PROSITE" id="PS51450">
    <property type="entry name" value="LRR"/>
    <property type="match status" value="2"/>
</dbReference>
<keyword evidence="7" id="KW-0677">Repeat</keyword>
<dbReference type="EC" id="2.7.11.1" evidence="15"/>
<keyword evidence="10" id="KW-0675">Receptor</keyword>
<reference evidence="15" key="1">
    <citation type="journal article" date="2018" name="Nat. Plants">
        <title>Whole-genome landscape of Medicago truncatula symbiotic genes.</title>
        <authorList>
            <person name="Pecrix Y."/>
            <person name="Gamas P."/>
            <person name="Carrere S."/>
        </authorList>
    </citation>
    <scope>NUCLEOTIDE SEQUENCE</scope>
    <source>
        <tissue evidence="15">Leaves</tissue>
    </source>
</reference>
<keyword evidence="5 12" id="KW-0812">Transmembrane</keyword>
<evidence type="ECO:0000256" key="4">
    <source>
        <dbReference type="ARBA" id="ARBA00022614"/>
    </source>
</evidence>
<dbReference type="InterPro" id="IPR003591">
    <property type="entry name" value="Leu-rich_rpt_typical-subtyp"/>
</dbReference>
<dbReference type="InterPro" id="IPR051502">
    <property type="entry name" value="RLP_Defense_Trigger"/>
</dbReference>
<keyword evidence="9 12" id="KW-0472">Membrane</keyword>
<feature type="domain" description="Leucine-rich repeat-containing N-terminal plant-type" evidence="13">
    <location>
        <begin position="42"/>
        <end position="85"/>
    </location>
</feature>
<dbReference type="FunFam" id="3.80.10.10:FF:000213">
    <property type="entry name" value="Tyrosine-sulfated glycopeptide receptor 1"/>
    <property type="match status" value="1"/>
</dbReference>
<dbReference type="InterPro" id="IPR013210">
    <property type="entry name" value="LRR_N_plant-typ"/>
</dbReference>
<dbReference type="Pfam" id="PF00560">
    <property type="entry name" value="LRR_1"/>
    <property type="match status" value="7"/>
</dbReference>
<evidence type="ECO:0000259" key="14">
    <source>
        <dbReference type="Pfam" id="PF23598"/>
    </source>
</evidence>
<dbReference type="PANTHER" id="PTHR48062">
    <property type="entry name" value="RECEPTOR-LIKE PROTEIN 14"/>
    <property type="match status" value="1"/>
</dbReference>
<keyword evidence="15" id="KW-0418">Kinase</keyword>
<evidence type="ECO:0000256" key="10">
    <source>
        <dbReference type="ARBA" id="ARBA00023170"/>
    </source>
</evidence>
<dbReference type="InterPro" id="IPR055414">
    <property type="entry name" value="LRR_R13L4/SHOC2-like"/>
</dbReference>
<evidence type="ECO:0000259" key="13">
    <source>
        <dbReference type="Pfam" id="PF08263"/>
    </source>
</evidence>
<proteinExistence type="inferred from homology"/>
<keyword evidence="15" id="KW-0723">Serine/threonine-protein kinase</keyword>
<dbReference type="GO" id="GO:0004674">
    <property type="term" value="F:protein serine/threonine kinase activity"/>
    <property type="evidence" value="ECO:0007669"/>
    <property type="project" value="UniProtKB-KW"/>
</dbReference>
<keyword evidence="6" id="KW-0732">Signal</keyword>
<comment type="subcellular location">
    <subcellularLocation>
        <location evidence="1">Cell membrane</location>
        <topology evidence="1">Single-pass type I membrane protein</topology>
    </subcellularLocation>
</comment>
<name>A0A396I276_MEDTR</name>
<keyword evidence="15" id="KW-0808">Transferase</keyword>
<gene>
    <name evidence="15" type="ORF">MtrunA17_Chr4g0006941</name>
</gene>
<dbReference type="SMART" id="SM00369">
    <property type="entry name" value="LRR_TYP"/>
    <property type="match status" value="10"/>
</dbReference>
<dbReference type="SUPFAM" id="SSF52058">
    <property type="entry name" value="L domain-like"/>
    <property type="match status" value="3"/>
</dbReference>
<dbReference type="InterPro" id="IPR032675">
    <property type="entry name" value="LRR_dom_sf"/>
</dbReference>
<keyword evidence="4" id="KW-0433">Leucine-rich repeat</keyword>
<sequence length="991" mass="112547">MRSGRTAHIPKKMKLGLINSFLLYFVTLMLMLTQGCNGCLEKERISLLEIKHYFLSQTGDPYNKLGSWVDDRDSNCCSWNNVKCSNISSGHIIELSIRKLLFDIPFDMKLNVSLFRPFKELRLLDLSYNSFLGWIGNEGFPRLKRLETLDLSGNYLNSSILPSLKGLTALTTLKLVSNSMENFSAQGFSRSKELEVLDLSGNRLNCNIITSLHGFTSLRSLILSYNNFNCSLSTLDFAKFSRLELLDLGGNQFTGSLHVEDVQHLKNLKMLSLNDNQMNGSIEGLCNFKDLVELDISKNMFSAKLPDCLSNLTNLRVLELSNNLFSGNFPSFISNLTSLAYLSFYGNYMQGSFSLSTLANHSNLEVLYISSKNNIGVDIETEKTKWFPKFQLKSLIVRNCNLNKDEGSVIPTFLSYQYNLVYLVLSSNNINGSLPSNWLIHNDDMIYLDISNNNLSGLLPKDIGIFLPNVTYLNFSWNSFEGNIPSSIGKMKQLQLLDFSQNHFSGELPKQLATGCDNLQYLKLSNNFLHGNIPRFCNSVNMFGLFLNNNNFSGTLEDVLGNNTRLETLSISNNSFSGTIPSSIGMFSNMWALLMSKNQLEGEIPIEISSIWRLQILDLSQNKLNGSIPPLSGLTLLRFLYLQENGLSGSIPYELYEGFQLQLLDLRENKFSGKIPNWMDKFSELRVLLLGGNNFEGEIPMQLCRLKKINIMDLSRNMLNASIPSCFRNMLFGMRQYVDAVFDLSSILYGQHIQDTHYFFDSSLSIDLPLEKDQLIEDLLHLEVEFRTKHYEYFYKGKVLENMTGLDLSCNKLTGVIPSQIGDLQQIRALNLSHNHLSGPIPITFSNLTQIESLDLSYNDLSGKIPNELTQLNFLSTFNVSYNNLSGTPPSIGQFANFDEDNYRGNPSLCGPLLSRKCERVEPPPSSQSNDNEEEETGVDMITFYWSFTASYITILLAFITVLCINPRWRMAWFYYISKFMRRFFPTFPLY</sequence>
<accession>A0A396I276</accession>
<evidence type="ECO:0000256" key="11">
    <source>
        <dbReference type="ARBA" id="ARBA00023180"/>
    </source>
</evidence>
<dbReference type="AlphaFoldDB" id="A0A396I276"/>
<evidence type="ECO:0000256" key="8">
    <source>
        <dbReference type="ARBA" id="ARBA00022989"/>
    </source>
</evidence>
<keyword evidence="11" id="KW-0325">Glycoprotein</keyword>
<dbReference type="Proteomes" id="UP000265566">
    <property type="component" value="Chromosome 4"/>
</dbReference>
<dbReference type="EMBL" id="PSQE01000004">
    <property type="protein sequence ID" value="RHN58858.1"/>
    <property type="molecule type" value="Genomic_DNA"/>
</dbReference>
<keyword evidence="3" id="KW-1003">Cell membrane</keyword>
<dbReference type="Gramene" id="rna20812">
    <property type="protein sequence ID" value="RHN58858.1"/>
    <property type="gene ID" value="gene20812"/>
</dbReference>
<evidence type="ECO:0000256" key="3">
    <source>
        <dbReference type="ARBA" id="ARBA00022475"/>
    </source>
</evidence>
<evidence type="ECO:0000256" key="12">
    <source>
        <dbReference type="SAM" id="Phobius"/>
    </source>
</evidence>
<evidence type="ECO:0000256" key="2">
    <source>
        <dbReference type="ARBA" id="ARBA00009592"/>
    </source>
</evidence>
<dbReference type="PANTHER" id="PTHR48062:SF21">
    <property type="entry name" value="RECEPTOR-LIKE PROTEIN 12"/>
    <property type="match status" value="1"/>
</dbReference>
<dbReference type="FunFam" id="3.80.10.10:FF:000041">
    <property type="entry name" value="LRR receptor-like serine/threonine-protein kinase ERECTA"/>
    <property type="match status" value="3"/>
</dbReference>
<dbReference type="Pfam" id="PF13855">
    <property type="entry name" value="LRR_8"/>
    <property type="match status" value="2"/>
</dbReference>
<feature type="transmembrane region" description="Helical" evidence="12">
    <location>
        <begin position="944"/>
        <end position="965"/>
    </location>
</feature>
<dbReference type="SMART" id="SM00365">
    <property type="entry name" value="LRR_SD22"/>
    <property type="match status" value="8"/>
</dbReference>
<dbReference type="FunFam" id="3.80.10.10:FF:000383">
    <property type="entry name" value="Leucine-rich repeat receptor protein kinase EMS1"/>
    <property type="match status" value="1"/>
</dbReference>
<feature type="domain" description="Disease resistance R13L4/SHOC-2-like LRR" evidence="14">
    <location>
        <begin position="224"/>
        <end position="435"/>
    </location>
</feature>
<protein>
    <submittedName>
        <fullName evidence="15">Putative non-specific serine/threonine protein kinase</fullName>
        <ecNumber evidence="15">2.7.11.1</ecNumber>
    </submittedName>
</protein>
<dbReference type="Gene3D" id="3.80.10.10">
    <property type="entry name" value="Ribonuclease Inhibitor"/>
    <property type="match status" value="4"/>
</dbReference>
<evidence type="ECO:0000256" key="9">
    <source>
        <dbReference type="ARBA" id="ARBA00023136"/>
    </source>
</evidence>
<keyword evidence="8 12" id="KW-1133">Transmembrane helix</keyword>
<evidence type="ECO:0000256" key="5">
    <source>
        <dbReference type="ARBA" id="ARBA00022692"/>
    </source>
</evidence>
<dbReference type="Pfam" id="PF08263">
    <property type="entry name" value="LRRNT_2"/>
    <property type="match status" value="1"/>
</dbReference>
<dbReference type="Pfam" id="PF23598">
    <property type="entry name" value="LRR_14"/>
    <property type="match status" value="1"/>
</dbReference>